<dbReference type="GO" id="GO:0016829">
    <property type="term" value="F:lyase activity"/>
    <property type="evidence" value="ECO:0007669"/>
    <property type="project" value="UniProtKB-KW"/>
</dbReference>
<evidence type="ECO:0000256" key="3">
    <source>
        <dbReference type="ARBA" id="ARBA00011233"/>
    </source>
</evidence>
<dbReference type="RefSeq" id="WP_147921526.1">
    <property type="nucleotide sequence ID" value="NZ_VRTY01000029.1"/>
</dbReference>
<evidence type="ECO:0000256" key="1">
    <source>
        <dbReference type="ARBA" id="ARBA00004761"/>
    </source>
</evidence>
<gene>
    <name evidence="6" type="ORF">FVR03_09605</name>
</gene>
<dbReference type="PANTHER" id="PTHR30246:SF1">
    <property type="entry name" value="2-DEHYDRO-3-DEOXY-6-PHOSPHOGALACTONATE ALDOLASE-RELATED"/>
    <property type="match status" value="1"/>
</dbReference>
<dbReference type="Gene3D" id="3.20.20.70">
    <property type="entry name" value="Aldolase class I"/>
    <property type="match status" value="1"/>
</dbReference>
<evidence type="ECO:0000256" key="2">
    <source>
        <dbReference type="ARBA" id="ARBA00006906"/>
    </source>
</evidence>
<keyword evidence="4" id="KW-0456">Lyase</keyword>
<evidence type="ECO:0000313" key="7">
    <source>
        <dbReference type="Proteomes" id="UP000321926"/>
    </source>
</evidence>
<dbReference type="PANTHER" id="PTHR30246">
    <property type="entry name" value="2-KETO-3-DEOXY-6-PHOSPHOGLUCONATE ALDOLASE"/>
    <property type="match status" value="1"/>
</dbReference>
<name>A0A5C8K6J0_9BACT</name>
<keyword evidence="5" id="KW-0119">Carbohydrate metabolism</keyword>
<protein>
    <submittedName>
        <fullName evidence="6">Bifunctional 4-hydroxy-2-oxoglutarate aldolase/2-dehydro-3-deoxy-phosphogluconate aldolase</fullName>
    </submittedName>
</protein>
<comment type="subunit">
    <text evidence="3">Homotrimer.</text>
</comment>
<reference evidence="6 7" key="1">
    <citation type="submission" date="2019-08" db="EMBL/GenBank/DDBJ databases">
        <authorList>
            <person name="Shi S."/>
        </authorList>
    </citation>
    <scope>NUCLEOTIDE SEQUENCE [LARGE SCALE GENOMIC DNA]</scope>
    <source>
        <strain evidence="6 7">GY10130</strain>
    </source>
</reference>
<dbReference type="InterPro" id="IPR013785">
    <property type="entry name" value="Aldolase_TIM"/>
</dbReference>
<dbReference type="Proteomes" id="UP000321926">
    <property type="component" value="Unassembled WGS sequence"/>
</dbReference>
<comment type="caution">
    <text evidence="6">The sequence shown here is derived from an EMBL/GenBank/DDBJ whole genome shotgun (WGS) entry which is preliminary data.</text>
</comment>
<dbReference type="CDD" id="cd00452">
    <property type="entry name" value="KDPG_aldolase"/>
    <property type="match status" value="1"/>
</dbReference>
<organism evidence="6 7">
    <name type="scientific">Pontibacter qinzhouensis</name>
    <dbReference type="NCBI Taxonomy" id="2603253"/>
    <lineage>
        <taxon>Bacteria</taxon>
        <taxon>Pseudomonadati</taxon>
        <taxon>Bacteroidota</taxon>
        <taxon>Cytophagia</taxon>
        <taxon>Cytophagales</taxon>
        <taxon>Hymenobacteraceae</taxon>
        <taxon>Pontibacter</taxon>
    </lineage>
</organism>
<dbReference type="AlphaFoldDB" id="A0A5C8K6J0"/>
<comment type="similarity">
    <text evidence="2">Belongs to the KHG/KDPG aldolase family.</text>
</comment>
<evidence type="ECO:0000256" key="4">
    <source>
        <dbReference type="ARBA" id="ARBA00023239"/>
    </source>
</evidence>
<dbReference type="Pfam" id="PF01081">
    <property type="entry name" value="Aldolase"/>
    <property type="match status" value="1"/>
</dbReference>
<evidence type="ECO:0000313" key="6">
    <source>
        <dbReference type="EMBL" id="TXK47442.1"/>
    </source>
</evidence>
<evidence type="ECO:0000256" key="5">
    <source>
        <dbReference type="ARBA" id="ARBA00023277"/>
    </source>
</evidence>
<accession>A0A5C8K6J0</accession>
<sequence>MATDKNQVLDTIKTSPVIPVFFNADPEVCKAVLAACYEGGMRVFEFTNRGEQALANFKILVETAKAQYPGMKLGIGTIKDSETATKFIEAGADFIVSPIMNADIAKTVHAQGLLWIPGCMTPTEIDQAEKAGASLVKLFPGNVLGSGFLKAIKELFPNLLFMPTGGVAPTKESLDEWFSAGVTATGLGSKLFEKPADAGDNYEWLSKRAADMLEMVRK</sequence>
<dbReference type="EMBL" id="VRTY01000029">
    <property type="protein sequence ID" value="TXK47442.1"/>
    <property type="molecule type" value="Genomic_DNA"/>
</dbReference>
<dbReference type="SUPFAM" id="SSF51569">
    <property type="entry name" value="Aldolase"/>
    <property type="match status" value="1"/>
</dbReference>
<dbReference type="OrthoDB" id="9802667at2"/>
<dbReference type="InterPro" id="IPR000887">
    <property type="entry name" value="Aldlse_KDPG_KHG"/>
</dbReference>
<comment type="pathway">
    <text evidence="1">Carbohydrate acid metabolism.</text>
</comment>
<proteinExistence type="inferred from homology"/>
<keyword evidence="7" id="KW-1185">Reference proteome</keyword>